<dbReference type="GO" id="GO:0000103">
    <property type="term" value="P:sulfate assimilation"/>
    <property type="evidence" value="ECO:0007669"/>
    <property type="project" value="InterPro"/>
</dbReference>
<comment type="similarity">
    <text evidence="1">Belongs to the PAPS reductase family. CysD subfamily.</text>
</comment>
<evidence type="ECO:0000256" key="9">
    <source>
        <dbReference type="ARBA" id="ARBA00031812"/>
    </source>
</evidence>
<reference evidence="11 12" key="1">
    <citation type="submission" date="2018-07" db="EMBL/GenBank/DDBJ databases">
        <title>Genomic Encyclopedia of Type Strains, Phase IV (KMG-IV): sequencing the most valuable type-strain genomes for metagenomic binning, comparative biology and taxonomic classification.</title>
        <authorList>
            <person name="Goeker M."/>
        </authorList>
    </citation>
    <scope>NUCLEOTIDE SEQUENCE [LARGE SCALE GENOMIC DNA]</scope>
    <source>
        <strain evidence="11 12">DSM 21410</strain>
    </source>
</reference>
<dbReference type="Proteomes" id="UP000253517">
    <property type="component" value="Unassembled WGS sequence"/>
</dbReference>
<evidence type="ECO:0000256" key="6">
    <source>
        <dbReference type="ARBA" id="ARBA00022741"/>
    </source>
</evidence>
<dbReference type="InterPro" id="IPR050128">
    <property type="entry name" value="Sulfate_adenylyltrnsfr_sub2"/>
</dbReference>
<evidence type="ECO:0000256" key="8">
    <source>
        <dbReference type="ARBA" id="ARBA00030256"/>
    </source>
</evidence>
<protein>
    <recommendedName>
        <fullName evidence="3">Sulfate adenylyltransferase subunit 2</fullName>
        <ecNumber evidence="2">2.7.7.4</ecNumber>
    </recommendedName>
    <alternativeName>
        <fullName evidence="8">ATP-sulfurylase small subunit</fullName>
    </alternativeName>
    <alternativeName>
        <fullName evidence="9">Sulfate adenylate transferase</fullName>
    </alternativeName>
</protein>
<sequence>MHCDHLDYLIDEAAEILFTTARYFKNTFILFSGGKDSIVLSHIASRVFYPSKPPFKLLHVDTGHNFVEAIEFRDYFVKKYEYSLCIADVQSAIDSGWVQEPEGPDKNRNRIQSAVLLDFIRKNEVDALLGGGRRDEDRARAKERIFSHRDISGCWVPENQRPELGTLALLDRGPGEHYRIFPLSNWTELDIWIYIRREGIEVPSLYFSRPREVVLRHGAWVQVSPFITIKPNEKPEVRNIRFRTLGDITITGGIESNAETIDQIIEELLQTRSGERGHRHDDRQALYSMEVRKREGYF</sequence>
<evidence type="ECO:0000313" key="11">
    <source>
        <dbReference type="EMBL" id="RCX05548.1"/>
    </source>
</evidence>
<keyword evidence="12" id="KW-1185">Reference proteome</keyword>
<dbReference type="Gene3D" id="3.40.50.620">
    <property type="entry name" value="HUPs"/>
    <property type="match status" value="1"/>
</dbReference>
<dbReference type="EMBL" id="QPJS01000001">
    <property type="protein sequence ID" value="RCX05548.1"/>
    <property type="molecule type" value="Genomic_DNA"/>
</dbReference>
<evidence type="ECO:0000256" key="2">
    <source>
        <dbReference type="ARBA" id="ARBA00012391"/>
    </source>
</evidence>
<comment type="caution">
    <text evidence="11">The sequence shown here is derived from an EMBL/GenBank/DDBJ whole genome shotgun (WGS) entry which is preliminary data.</text>
</comment>
<keyword evidence="7" id="KW-0067">ATP-binding</keyword>
<organism evidence="11 12">
    <name type="scientific">Schleiferia thermophila</name>
    <dbReference type="NCBI Taxonomy" id="884107"/>
    <lineage>
        <taxon>Bacteria</taxon>
        <taxon>Pseudomonadati</taxon>
        <taxon>Bacteroidota</taxon>
        <taxon>Flavobacteriia</taxon>
        <taxon>Flavobacteriales</taxon>
        <taxon>Schleiferiaceae</taxon>
        <taxon>Schleiferia</taxon>
    </lineage>
</organism>
<dbReference type="PANTHER" id="PTHR43196:SF1">
    <property type="entry name" value="SULFATE ADENYLYLTRANSFERASE SUBUNIT 2"/>
    <property type="match status" value="1"/>
</dbReference>
<dbReference type="NCBIfam" id="NF003587">
    <property type="entry name" value="PRK05253.1"/>
    <property type="match status" value="1"/>
</dbReference>
<evidence type="ECO:0000256" key="4">
    <source>
        <dbReference type="ARBA" id="ARBA00022679"/>
    </source>
</evidence>
<evidence type="ECO:0000256" key="7">
    <source>
        <dbReference type="ARBA" id="ARBA00022840"/>
    </source>
</evidence>
<keyword evidence="6" id="KW-0547">Nucleotide-binding</keyword>
<dbReference type="InterPro" id="IPR002500">
    <property type="entry name" value="PAPS_reduct_dom"/>
</dbReference>
<evidence type="ECO:0000256" key="5">
    <source>
        <dbReference type="ARBA" id="ARBA00022695"/>
    </source>
</evidence>
<dbReference type="AlphaFoldDB" id="A0A369AAX3"/>
<accession>A0A369AAX3</accession>
<name>A0A369AAX3_9FLAO</name>
<gene>
    <name evidence="11" type="ORF">DES35_101835</name>
</gene>
<dbReference type="PANTHER" id="PTHR43196">
    <property type="entry name" value="SULFATE ADENYLYLTRANSFERASE SUBUNIT 2"/>
    <property type="match status" value="1"/>
</dbReference>
<evidence type="ECO:0000256" key="3">
    <source>
        <dbReference type="ARBA" id="ARBA00022004"/>
    </source>
</evidence>
<dbReference type="RefSeq" id="WP_114365857.1">
    <property type="nucleotide sequence ID" value="NZ_BHZF01000001.1"/>
</dbReference>
<dbReference type="SUPFAM" id="SSF52402">
    <property type="entry name" value="Adenine nucleotide alpha hydrolases-like"/>
    <property type="match status" value="1"/>
</dbReference>
<dbReference type="EC" id="2.7.7.4" evidence="2"/>
<dbReference type="InterPro" id="IPR011784">
    <property type="entry name" value="SO4_adenylTrfase_ssu"/>
</dbReference>
<dbReference type="PIRSF" id="PIRSF002936">
    <property type="entry name" value="CysDAde_trans"/>
    <property type="match status" value="1"/>
</dbReference>
<dbReference type="GO" id="GO:0004781">
    <property type="term" value="F:sulfate adenylyltransferase (ATP) activity"/>
    <property type="evidence" value="ECO:0007669"/>
    <property type="project" value="UniProtKB-EC"/>
</dbReference>
<evidence type="ECO:0000259" key="10">
    <source>
        <dbReference type="Pfam" id="PF01507"/>
    </source>
</evidence>
<keyword evidence="5 11" id="KW-0548">Nucleotidyltransferase</keyword>
<dbReference type="InterPro" id="IPR014729">
    <property type="entry name" value="Rossmann-like_a/b/a_fold"/>
</dbReference>
<proteinExistence type="inferred from homology"/>
<feature type="domain" description="Phosphoadenosine phosphosulphate reductase" evidence="10">
    <location>
        <begin position="27"/>
        <end position="251"/>
    </location>
</feature>
<evidence type="ECO:0000313" key="12">
    <source>
        <dbReference type="Proteomes" id="UP000253517"/>
    </source>
</evidence>
<dbReference type="GO" id="GO:0005524">
    <property type="term" value="F:ATP binding"/>
    <property type="evidence" value="ECO:0007669"/>
    <property type="project" value="UniProtKB-KW"/>
</dbReference>
<dbReference type="Pfam" id="PF01507">
    <property type="entry name" value="PAPS_reduct"/>
    <property type="match status" value="1"/>
</dbReference>
<keyword evidence="4 11" id="KW-0808">Transferase</keyword>
<evidence type="ECO:0000256" key="1">
    <source>
        <dbReference type="ARBA" id="ARBA00008885"/>
    </source>
</evidence>